<keyword evidence="4 6" id="KW-0472">Membrane</keyword>
<comment type="similarity">
    <text evidence="2 5">Belongs to the CDP-alcohol phosphatidyltransferase class-I family.</text>
</comment>
<feature type="transmembrane region" description="Helical" evidence="6">
    <location>
        <begin position="128"/>
        <end position="149"/>
    </location>
</feature>
<dbReference type="STRING" id="1754190.A0A1Y2FCQ9"/>
<evidence type="ECO:0000313" key="8">
    <source>
        <dbReference type="Proteomes" id="UP000193920"/>
    </source>
</evidence>
<sequence>MDNDNSNFTLNYNNVQDLDEEFEITEISSLYNNNEETEYQYSDDISDINIDIGDVNDFRNYKNRNIILQKVIGFFNSLEKVYCPDEALENLKNYKYNSVDKSYVSKYILKPYWEFCTKLFPLSMAPNLITLTGFSFMVINLIFVIIFVPDLESPTSSWFYFSCALGLWLYSTFDNVDGKQARRTKQSSPLGELFDHGCDSLNCAVGSIVEAAALGLGQTYYSYIFTMITIFTFFFSTWENYYTGCLYLGYVNGPTEGIILGTIVMMLSGIFGVEMWWKPLSYYLGTWVESIVTEKCKLVDVLLIFMFLFSFITQIPITIYSVRKACQRKGESFLSALTNTLPFLIYASSTFFWISSPYTTVLTDHHILFTITIGIVFGRIATDIILAHVSNRPYPKFTTLIFPIVLGAFLINIPSIFHCGPLLNATGELIFLWVIFGICCVFYFHWAISIIRRFCKYLDINCLTIKHRVVF</sequence>
<comment type="subcellular location">
    <subcellularLocation>
        <location evidence="1">Membrane</location>
    </subcellularLocation>
</comment>
<feature type="transmembrane region" description="Helical" evidence="6">
    <location>
        <begin position="334"/>
        <end position="354"/>
    </location>
</feature>
<keyword evidence="8" id="KW-1185">Reference proteome</keyword>
<evidence type="ECO:0000256" key="3">
    <source>
        <dbReference type="ARBA" id="ARBA00022679"/>
    </source>
</evidence>
<evidence type="ECO:0000256" key="1">
    <source>
        <dbReference type="ARBA" id="ARBA00004370"/>
    </source>
</evidence>
<comment type="caution">
    <text evidence="7">The sequence shown here is derived from an EMBL/GenBank/DDBJ whole genome shotgun (WGS) entry which is preliminary data.</text>
</comment>
<name>A0A1Y2FCQ9_9FUNG</name>
<dbReference type="EMBL" id="MCOG01000011">
    <property type="protein sequence ID" value="ORY81194.1"/>
    <property type="molecule type" value="Genomic_DNA"/>
</dbReference>
<dbReference type="AlphaFoldDB" id="A0A1Y2FCQ9"/>
<evidence type="ECO:0000256" key="2">
    <source>
        <dbReference type="ARBA" id="ARBA00010441"/>
    </source>
</evidence>
<keyword evidence="6" id="KW-1133">Transmembrane helix</keyword>
<dbReference type="InterPro" id="IPR000462">
    <property type="entry name" value="CDP-OH_P_trans"/>
</dbReference>
<feature type="transmembrane region" description="Helical" evidence="6">
    <location>
        <begin position="301"/>
        <end position="322"/>
    </location>
</feature>
<dbReference type="PANTHER" id="PTHR10414">
    <property type="entry name" value="ETHANOLAMINEPHOSPHOTRANSFERASE"/>
    <property type="match status" value="1"/>
</dbReference>
<feature type="transmembrane region" description="Helical" evidence="6">
    <location>
        <begin position="220"/>
        <end position="238"/>
    </location>
</feature>
<dbReference type="InterPro" id="IPR043130">
    <property type="entry name" value="CDP-OH_PTrfase_TM_dom"/>
</dbReference>
<evidence type="ECO:0000256" key="6">
    <source>
        <dbReference type="SAM" id="Phobius"/>
    </source>
</evidence>
<dbReference type="GO" id="GO:0008654">
    <property type="term" value="P:phospholipid biosynthetic process"/>
    <property type="evidence" value="ECO:0007669"/>
    <property type="project" value="InterPro"/>
</dbReference>
<dbReference type="GO" id="GO:0016020">
    <property type="term" value="C:membrane"/>
    <property type="evidence" value="ECO:0007669"/>
    <property type="project" value="UniProtKB-SubCell"/>
</dbReference>
<feature type="transmembrane region" description="Helical" evidence="6">
    <location>
        <begin position="366"/>
        <end position="387"/>
    </location>
</feature>
<dbReference type="GO" id="GO:0016780">
    <property type="term" value="F:phosphotransferase activity, for other substituted phosphate groups"/>
    <property type="evidence" value="ECO:0007669"/>
    <property type="project" value="InterPro"/>
</dbReference>
<feature type="transmembrane region" description="Helical" evidence="6">
    <location>
        <begin position="399"/>
        <end position="417"/>
    </location>
</feature>
<accession>A0A1Y2FCQ9</accession>
<reference evidence="7 8" key="1">
    <citation type="submission" date="2016-08" db="EMBL/GenBank/DDBJ databases">
        <title>A Parts List for Fungal Cellulosomes Revealed by Comparative Genomics.</title>
        <authorList>
            <consortium name="DOE Joint Genome Institute"/>
            <person name="Haitjema C.H."/>
            <person name="Gilmore S.P."/>
            <person name="Henske J.K."/>
            <person name="Solomon K.V."/>
            <person name="De Groot R."/>
            <person name="Kuo A."/>
            <person name="Mondo S.J."/>
            <person name="Salamov A.A."/>
            <person name="Labutti K."/>
            <person name="Zhao Z."/>
            <person name="Chiniquy J."/>
            <person name="Barry K."/>
            <person name="Brewer H.M."/>
            <person name="Purvine S.O."/>
            <person name="Wright A.T."/>
            <person name="Boxma B."/>
            <person name="Van Alen T."/>
            <person name="Hackstein J.H."/>
            <person name="Baker S.E."/>
            <person name="Grigoriev I.V."/>
            <person name="O'Malley M.A."/>
        </authorList>
    </citation>
    <scope>NUCLEOTIDE SEQUENCE [LARGE SCALE GENOMIC DNA]</scope>
    <source>
        <strain evidence="7 8">G1</strain>
    </source>
</reference>
<dbReference type="InterPro" id="IPR048254">
    <property type="entry name" value="CDP_ALCOHOL_P_TRANSF_CS"/>
</dbReference>
<dbReference type="OrthoDB" id="196717at2759"/>
<dbReference type="PANTHER" id="PTHR10414:SF77">
    <property type="entry name" value="CDP-ALCOHOL PHOSPHATIDYLTRANSFERASE FAMILY PROTEIN"/>
    <property type="match status" value="1"/>
</dbReference>
<gene>
    <name evidence="7" type="ORF">LY90DRAFT_449385</name>
</gene>
<dbReference type="Proteomes" id="UP000193920">
    <property type="component" value="Unassembled WGS sequence"/>
</dbReference>
<feature type="transmembrane region" description="Helical" evidence="6">
    <location>
        <begin position="258"/>
        <end position="277"/>
    </location>
</feature>
<proteinExistence type="inferred from homology"/>
<dbReference type="Pfam" id="PF01066">
    <property type="entry name" value="CDP-OH_P_transf"/>
    <property type="match status" value="1"/>
</dbReference>
<feature type="transmembrane region" description="Helical" evidence="6">
    <location>
        <begin position="429"/>
        <end position="448"/>
    </location>
</feature>
<evidence type="ECO:0000256" key="5">
    <source>
        <dbReference type="RuleBase" id="RU003750"/>
    </source>
</evidence>
<protein>
    <recommendedName>
        <fullName evidence="9">Choline/ethanolaminephosphotransferase</fullName>
    </recommendedName>
</protein>
<dbReference type="PROSITE" id="PS00379">
    <property type="entry name" value="CDP_ALCOHOL_P_TRANSF"/>
    <property type="match status" value="1"/>
</dbReference>
<dbReference type="Gene3D" id="1.20.120.1760">
    <property type="match status" value="1"/>
</dbReference>
<dbReference type="InterPro" id="IPR014472">
    <property type="entry name" value="CHOPT"/>
</dbReference>
<keyword evidence="3 5" id="KW-0808">Transferase</keyword>
<evidence type="ECO:0000313" key="7">
    <source>
        <dbReference type="EMBL" id="ORY81194.1"/>
    </source>
</evidence>
<evidence type="ECO:0008006" key="9">
    <source>
        <dbReference type="Google" id="ProtNLM"/>
    </source>
</evidence>
<keyword evidence="6" id="KW-0812">Transmembrane</keyword>
<organism evidence="7 8">
    <name type="scientific">Neocallimastix californiae</name>
    <dbReference type="NCBI Taxonomy" id="1754190"/>
    <lineage>
        <taxon>Eukaryota</taxon>
        <taxon>Fungi</taxon>
        <taxon>Fungi incertae sedis</taxon>
        <taxon>Chytridiomycota</taxon>
        <taxon>Chytridiomycota incertae sedis</taxon>
        <taxon>Neocallimastigomycetes</taxon>
        <taxon>Neocallimastigales</taxon>
        <taxon>Neocallimastigaceae</taxon>
        <taxon>Neocallimastix</taxon>
    </lineage>
</organism>
<evidence type="ECO:0000256" key="4">
    <source>
        <dbReference type="ARBA" id="ARBA00023136"/>
    </source>
</evidence>